<evidence type="ECO:0000313" key="6">
    <source>
        <dbReference type="EMBL" id="MFD1016496.1"/>
    </source>
</evidence>
<keyword evidence="7" id="KW-1185">Reference proteome</keyword>
<dbReference type="EMBL" id="JBHTKM010000063">
    <property type="protein sequence ID" value="MFD1016496.1"/>
    <property type="molecule type" value="Genomic_DNA"/>
</dbReference>
<proteinExistence type="predicted"/>
<keyword evidence="2" id="KW-0378">Hydrolase</keyword>
<reference evidence="7" key="1">
    <citation type="journal article" date="2019" name="Int. J. Syst. Evol. Microbiol.">
        <title>The Global Catalogue of Microorganisms (GCM) 10K type strain sequencing project: providing services to taxonomists for standard genome sequencing and annotation.</title>
        <authorList>
            <consortium name="The Broad Institute Genomics Platform"/>
            <consortium name="The Broad Institute Genome Sequencing Center for Infectious Disease"/>
            <person name="Wu L."/>
            <person name="Ma J."/>
        </authorList>
    </citation>
    <scope>NUCLEOTIDE SEQUENCE [LARGE SCALE GENOMIC DNA]</scope>
    <source>
        <strain evidence="7">CCUG 56098</strain>
    </source>
</reference>
<sequence>MPFKLSHYLLTIVVTLGITLHSNSQTYTFESDTPGSPPNNVTSNNGTFEVNADTNRTQTMTVLSSTEANTASFTLDLFPTSTNYSVTWKETYETAGRSGFILRGHGENSRNPGSLKGYLFQANPIQNDMRIYRSNATDYTILSTISLAAIGVNVSRWYRATINGSTLTFEYSDDGLTFTLLTSITDSTYMSAGATQYTRGYGNYFTGSYVDDISFYEIEDELTITNINEYQIIQRSSSNTADILISGSYTGTPTAIEASFNGENYVTIDANPSNGEFTGTLANQNVGQGTLDVRFTNDTSKTSSVNNVGIGDIYVIAGQSNASGRGNNLNSYTHASLKATLFGNDDVWKNLEDATDSNSNQIDGVSADSSAKGSPWPIVATNILANSSVPVAFVPTAKGGTSIDDWQPATNHSDTSTLYGSMHRRINAVGGKVAGVLFFQGESDASTSITQSDYETGLTTIVNTIATDFPDTKTMIGQIGHNNYSGNDAIRAGQIAVINTNDNALMGPATYDIDLSDGDTLHFKSDGDMAIFASRWYTAINKGFYNATDGYGPILDKENLHYEASTNKITVPFTDASLPTIDSNSTVTTSSFNLTNNGSPISISEITITDSTIEITPSVVLDSASSITLSYASLNTAVSAAIYDTNSLPAQPFYNEVVNVVTEYVYDDAWSPSDPNGVANTFDKIIVEYGNATITTTTNCANIIVNPTANLTIENGVTLNIEDSLLLESNSTNYSSLILDGDLTGTIYYSRHINSAASSGATTGDNDLVSPPLGGQNFGDFSTANSNILTGNINGVFSYLFGGFDTANNAYIHYNASNYEDPLVAGMGYRTGSTDNGNYIFTGTPATGSVTIPVSSAGLSHWNLIGNPYPSYIKVLDFLDVNSALLDENSTAIYGYDGYEADGWTIHNFATTSSSTAITPGQGFYINVVTSGDIQFTQDMRTIGTTDDFIQGRNSEDTLTYLKLGLSSGSQNYQTALYINPNASLGLDPGYDANVWKNTAPNFSIYSNLVEDNLGNPMAIQAIDDTNLSNLSIPIGVNANAAQTITFSLTESVLPDTYAVYLDDTLENTSTLLTAGDYTIVTNTALNGIGRFYLRFSTNTLSIVSTTLNAVNIVTHNYEKQIEISGQLPEHSILNIYDLHGRLIRTQSLQSDKTSQYIDVSQLVSGIYAVQISNSSLTKVQKVILR</sequence>
<gene>
    <name evidence="6" type="ORF">ACFQ13_11240</name>
</gene>
<evidence type="ECO:0000256" key="3">
    <source>
        <dbReference type="SAM" id="MobiDB-lite"/>
    </source>
</evidence>
<feature type="domain" description="Secretion system C-terminal sorting" evidence="5">
    <location>
        <begin position="1122"/>
        <end position="1184"/>
    </location>
</feature>
<dbReference type="InterPro" id="IPR026444">
    <property type="entry name" value="Secre_tail"/>
</dbReference>
<dbReference type="Pfam" id="PF18962">
    <property type="entry name" value="Por_Secre_tail"/>
    <property type="match status" value="1"/>
</dbReference>
<dbReference type="InterPro" id="IPR052940">
    <property type="entry name" value="Carb_Esterase_6"/>
</dbReference>
<name>A0ABW3KSF8_9FLAO</name>
<organism evidence="6 7">
    <name type="scientific">Winogradskyella rapida</name>
    <dbReference type="NCBI Taxonomy" id="549701"/>
    <lineage>
        <taxon>Bacteria</taxon>
        <taxon>Pseudomonadati</taxon>
        <taxon>Bacteroidota</taxon>
        <taxon>Flavobacteriia</taxon>
        <taxon>Flavobacteriales</taxon>
        <taxon>Flavobacteriaceae</taxon>
        <taxon>Winogradskyella</taxon>
    </lineage>
</organism>
<protein>
    <submittedName>
        <fullName evidence="6">Sialate O-acetylesterase</fullName>
    </submittedName>
</protein>
<dbReference type="Pfam" id="PF03629">
    <property type="entry name" value="SASA"/>
    <property type="match status" value="1"/>
</dbReference>
<evidence type="ECO:0000313" key="7">
    <source>
        <dbReference type="Proteomes" id="UP001597086"/>
    </source>
</evidence>
<accession>A0ABW3KSF8</accession>
<comment type="caution">
    <text evidence="6">The sequence shown here is derived from an EMBL/GenBank/DDBJ whole genome shotgun (WGS) entry which is preliminary data.</text>
</comment>
<dbReference type="InterPro" id="IPR036514">
    <property type="entry name" value="SGNH_hydro_sf"/>
</dbReference>
<evidence type="ECO:0000256" key="2">
    <source>
        <dbReference type="ARBA" id="ARBA00022801"/>
    </source>
</evidence>
<evidence type="ECO:0000259" key="4">
    <source>
        <dbReference type="Pfam" id="PF03629"/>
    </source>
</evidence>
<feature type="domain" description="Sialate O-acetylesterase" evidence="4">
    <location>
        <begin position="312"/>
        <end position="529"/>
    </location>
</feature>
<evidence type="ECO:0000256" key="1">
    <source>
        <dbReference type="ARBA" id="ARBA00022729"/>
    </source>
</evidence>
<dbReference type="PANTHER" id="PTHR31988:SF19">
    <property type="entry name" value="9-O-ACETYL-N-ACETYLNEURAMINIC ACID DEACETYLASE-RELATED"/>
    <property type="match status" value="1"/>
</dbReference>
<evidence type="ECO:0000259" key="5">
    <source>
        <dbReference type="Pfam" id="PF18962"/>
    </source>
</evidence>
<dbReference type="Proteomes" id="UP001597086">
    <property type="component" value="Unassembled WGS sequence"/>
</dbReference>
<dbReference type="NCBIfam" id="TIGR04183">
    <property type="entry name" value="Por_Secre_tail"/>
    <property type="match status" value="1"/>
</dbReference>
<feature type="region of interest" description="Disordered" evidence="3">
    <location>
        <begin position="27"/>
        <end position="47"/>
    </location>
</feature>
<dbReference type="RefSeq" id="WP_386117356.1">
    <property type="nucleotide sequence ID" value="NZ_JBHTKM010000063.1"/>
</dbReference>
<dbReference type="PANTHER" id="PTHR31988">
    <property type="entry name" value="ESTERASE, PUTATIVE (DUF303)-RELATED"/>
    <property type="match status" value="1"/>
</dbReference>
<dbReference type="SUPFAM" id="SSF52266">
    <property type="entry name" value="SGNH hydrolase"/>
    <property type="match status" value="1"/>
</dbReference>
<dbReference type="Gene3D" id="3.40.50.1110">
    <property type="entry name" value="SGNH hydrolase"/>
    <property type="match status" value="1"/>
</dbReference>
<keyword evidence="1" id="KW-0732">Signal</keyword>
<dbReference type="InterPro" id="IPR005181">
    <property type="entry name" value="SASA"/>
</dbReference>